<dbReference type="GO" id="GO:0003729">
    <property type="term" value="F:mRNA binding"/>
    <property type="evidence" value="ECO:0007669"/>
    <property type="project" value="TreeGrafter"/>
</dbReference>
<keyword evidence="3" id="KW-1185">Reference proteome</keyword>
<evidence type="ECO:0000259" key="1">
    <source>
        <dbReference type="Pfam" id="PF22600"/>
    </source>
</evidence>
<proteinExistence type="predicted"/>
<accession>A0A225WWL7</accession>
<dbReference type="Pfam" id="PF22600">
    <property type="entry name" value="MTPAP-like_central"/>
    <property type="match status" value="1"/>
</dbReference>
<dbReference type="OrthoDB" id="273917at2759"/>
<dbReference type="EMBL" id="NBNE01000166">
    <property type="protein sequence ID" value="OWZ22056.1"/>
    <property type="molecule type" value="Genomic_DNA"/>
</dbReference>
<protein>
    <recommendedName>
        <fullName evidence="1">Poly(A) RNA polymerase mitochondrial-like central palm domain-containing protein</fullName>
    </recommendedName>
</protein>
<dbReference type="GO" id="GO:1990817">
    <property type="term" value="F:poly(A) RNA polymerase activity"/>
    <property type="evidence" value="ECO:0007669"/>
    <property type="project" value="InterPro"/>
</dbReference>
<dbReference type="Gene3D" id="1.10.1410.10">
    <property type="match status" value="1"/>
</dbReference>
<feature type="domain" description="Poly(A) RNA polymerase mitochondrial-like central palm" evidence="1">
    <location>
        <begin position="5"/>
        <end position="111"/>
    </location>
</feature>
<dbReference type="GO" id="GO:0031499">
    <property type="term" value="C:TRAMP complex"/>
    <property type="evidence" value="ECO:0007669"/>
    <property type="project" value="TreeGrafter"/>
</dbReference>
<evidence type="ECO:0000313" key="2">
    <source>
        <dbReference type="EMBL" id="OWZ22056.1"/>
    </source>
</evidence>
<evidence type="ECO:0000313" key="3">
    <source>
        <dbReference type="Proteomes" id="UP000198211"/>
    </source>
</evidence>
<comment type="caution">
    <text evidence="2">The sequence shown here is derived from an EMBL/GenBank/DDBJ whole genome shotgun (WGS) entry which is preliminary data.</text>
</comment>
<organism evidence="2 3">
    <name type="scientific">Phytophthora megakarya</name>
    <dbReference type="NCBI Taxonomy" id="4795"/>
    <lineage>
        <taxon>Eukaryota</taxon>
        <taxon>Sar</taxon>
        <taxon>Stramenopiles</taxon>
        <taxon>Oomycota</taxon>
        <taxon>Peronosporomycetes</taxon>
        <taxon>Peronosporales</taxon>
        <taxon>Peronosporaceae</taxon>
        <taxon>Phytophthora</taxon>
    </lineage>
</organism>
<gene>
    <name evidence="2" type="ORF">PHMEG_0003299</name>
</gene>
<dbReference type="InterPro" id="IPR043519">
    <property type="entry name" value="NT_sf"/>
</dbReference>
<dbReference type="STRING" id="4795.A0A225WWL7"/>
<dbReference type="Gene3D" id="3.30.460.10">
    <property type="entry name" value="Beta Polymerase, domain 2"/>
    <property type="match status" value="1"/>
</dbReference>
<dbReference type="GO" id="GO:0031123">
    <property type="term" value="P:RNA 3'-end processing"/>
    <property type="evidence" value="ECO:0007669"/>
    <property type="project" value="TreeGrafter"/>
</dbReference>
<reference evidence="3" key="1">
    <citation type="submission" date="2017-03" db="EMBL/GenBank/DDBJ databases">
        <title>Phytopthora megakarya and P. palmivora, two closely related causual agents of cacao black pod achieved similar genome size and gene model numbers by different mechanisms.</title>
        <authorList>
            <person name="Ali S."/>
            <person name="Shao J."/>
            <person name="Larry D.J."/>
            <person name="Kronmiller B."/>
            <person name="Shen D."/>
            <person name="Strem M.D."/>
            <person name="Melnick R.L."/>
            <person name="Guiltinan M.J."/>
            <person name="Tyler B.M."/>
            <person name="Meinhardt L.W."/>
            <person name="Bailey B.A."/>
        </authorList>
    </citation>
    <scope>NUCLEOTIDE SEQUENCE [LARGE SCALE GENOMIC DNA]</scope>
    <source>
        <strain evidence="3">zdho120</strain>
    </source>
</reference>
<dbReference type="GO" id="GO:0043634">
    <property type="term" value="P:polyadenylation-dependent ncRNA catabolic process"/>
    <property type="evidence" value="ECO:0007669"/>
    <property type="project" value="TreeGrafter"/>
</dbReference>
<dbReference type="PANTHER" id="PTHR23092">
    <property type="entry name" value="POLY(A) RNA POLYMERASE"/>
    <property type="match status" value="1"/>
</dbReference>
<dbReference type="PANTHER" id="PTHR23092:SF15">
    <property type="entry name" value="INACTIVE NON-CANONICAL POLY(A) RNA POLYMERASE PROTEIN TRF4-2-RELATED"/>
    <property type="match status" value="1"/>
</dbReference>
<dbReference type="GO" id="GO:0005730">
    <property type="term" value="C:nucleolus"/>
    <property type="evidence" value="ECO:0007669"/>
    <property type="project" value="TreeGrafter"/>
</dbReference>
<dbReference type="InterPro" id="IPR045862">
    <property type="entry name" value="Trf4-like"/>
</dbReference>
<dbReference type="InterPro" id="IPR054708">
    <property type="entry name" value="MTPAP-like_central"/>
</dbReference>
<dbReference type="AlphaFoldDB" id="A0A225WWL7"/>
<dbReference type="CDD" id="cd05402">
    <property type="entry name" value="NT_PAP_TUTase"/>
    <property type="match status" value="1"/>
</dbReference>
<dbReference type="SUPFAM" id="SSF81301">
    <property type="entry name" value="Nucleotidyltransferase"/>
    <property type="match status" value="1"/>
</dbReference>
<sequence length="291" mass="32305">METHQQQAIDSLQELVRSLWSDALIDIYGSSYTRLALPVSDIDCVLVARSLMGERPLSILEALAVEVERQPWTKKLELLGSAKIPVLKMTYSLDPTEQDVLLDLTCGHSVGHTGLGARDLIYSLQAEMPALRPLVLILKSHLVTNGLNCAFTGGISSYVLVIMVIRFLQVCCDAVVQPKWCYTFFRGGRVTWRTGIGNLLMLFLETYITFDYRRFGISIANEGEYFLLPPDKVAPMQCSAVIPFVADPIKPGRSICNCFRMHEVIQSWLALYQNLAARVPVATCVGGNSTS</sequence>
<dbReference type="Proteomes" id="UP000198211">
    <property type="component" value="Unassembled WGS sequence"/>
</dbReference>
<dbReference type="SUPFAM" id="SSF81631">
    <property type="entry name" value="PAP/OAS1 substrate-binding domain"/>
    <property type="match status" value="1"/>
</dbReference>
<name>A0A225WWL7_9STRA</name>